<evidence type="ECO:0000313" key="1">
    <source>
        <dbReference type="Proteomes" id="UP000095286"/>
    </source>
</evidence>
<evidence type="ECO:0000313" key="2">
    <source>
        <dbReference type="WBParaSite" id="RSKR_0000569300.1"/>
    </source>
</evidence>
<dbReference type="Proteomes" id="UP000095286">
    <property type="component" value="Unplaced"/>
</dbReference>
<name>A0AC35TYT5_9BILA</name>
<sequence length="246" mass="25938">MKFFNAATFILVIALAGAGQADNISDLKAKLSSKMADLKTNFNAKVQNIAGVEGSGDLSAAVLPSDLTNFLSGLDQSQTFQLSALPAIAQQLAAQVGAGNVTAEAVQAKAASFFTPDVLAKIKEGIAKVKNYEDKVSQNVKDLFTSVIKQGFAAFAGKQFDEDARAKLTCQFVVKYVALAPEDIASIVSAAPNAALFINDEEINTVLKSIKDDDTCTPDFLKTQSETIKARVLAIKAVDTTEAPAV</sequence>
<proteinExistence type="predicted"/>
<reference evidence="2" key="1">
    <citation type="submission" date="2016-11" db="UniProtKB">
        <authorList>
            <consortium name="WormBaseParasite"/>
        </authorList>
    </citation>
    <scope>IDENTIFICATION</scope>
    <source>
        <strain evidence="2">KR3021</strain>
    </source>
</reference>
<dbReference type="WBParaSite" id="RSKR_0000569300.1">
    <property type="protein sequence ID" value="RSKR_0000569300.1"/>
    <property type="gene ID" value="RSKR_0000569300"/>
</dbReference>
<protein>
    <submittedName>
        <fullName evidence="2">DUF148 domain-containing protein</fullName>
    </submittedName>
</protein>
<accession>A0AC35TYT5</accession>
<organism evidence="1 2">
    <name type="scientific">Rhabditophanes sp. KR3021</name>
    <dbReference type="NCBI Taxonomy" id="114890"/>
    <lineage>
        <taxon>Eukaryota</taxon>
        <taxon>Metazoa</taxon>
        <taxon>Ecdysozoa</taxon>
        <taxon>Nematoda</taxon>
        <taxon>Chromadorea</taxon>
        <taxon>Rhabditida</taxon>
        <taxon>Tylenchina</taxon>
        <taxon>Panagrolaimomorpha</taxon>
        <taxon>Strongyloidoidea</taxon>
        <taxon>Alloionematidae</taxon>
        <taxon>Rhabditophanes</taxon>
    </lineage>
</organism>